<comment type="caution">
    <text evidence="1">The sequence shown here is derived from an EMBL/GenBank/DDBJ whole genome shotgun (WGS) entry which is preliminary data.</text>
</comment>
<dbReference type="EMBL" id="LKCN02000005">
    <property type="protein sequence ID" value="RCI13779.1"/>
    <property type="molecule type" value="Genomic_DNA"/>
</dbReference>
<accession>A0A367LHA2</accession>
<gene>
    <name evidence="1" type="ORF">L249_7981</name>
</gene>
<dbReference type="AlphaFoldDB" id="A0A367LHA2"/>
<reference evidence="1 2" key="1">
    <citation type="journal article" date="2015" name="BMC Genomics">
        <title>Insights from the genome of Ophiocordyceps polyrhachis-furcata to pathogenicity and host specificity in insect fungi.</title>
        <authorList>
            <person name="Wichadakul D."/>
            <person name="Kobmoo N."/>
            <person name="Ingsriswang S."/>
            <person name="Tangphatsornruang S."/>
            <person name="Chantasingh D."/>
            <person name="Luangsa-ard J.J."/>
            <person name="Eurwilaichitr L."/>
        </authorList>
    </citation>
    <scope>NUCLEOTIDE SEQUENCE [LARGE SCALE GENOMIC DNA]</scope>
    <source>
        <strain evidence="1 2">BCC 54312</strain>
    </source>
</reference>
<dbReference type="Proteomes" id="UP000253664">
    <property type="component" value="Unassembled WGS sequence"/>
</dbReference>
<name>A0A367LHA2_9HYPO</name>
<protein>
    <submittedName>
        <fullName evidence="1">Uncharacterized protein</fullName>
    </submittedName>
</protein>
<sequence length="127" mass="14377">MRQEPSSLLPRSGDEAIFKCKALSRAIVHPYSILSWQNHAPTFVLSEWAAQPLTHATRLGKGGGLAQMHGCCKRRRQCIQCWTPSPMPPARYIRRAPNRSKSSIPLFFLTNFLPLCRSSLPYCRAPR</sequence>
<organism evidence="1 2">
    <name type="scientific">Ophiocordyceps polyrhachis-furcata BCC 54312</name>
    <dbReference type="NCBI Taxonomy" id="1330021"/>
    <lineage>
        <taxon>Eukaryota</taxon>
        <taxon>Fungi</taxon>
        <taxon>Dikarya</taxon>
        <taxon>Ascomycota</taxon>
        <taxon>Pezizomycotina</taxon>
        <taxon>Sordariomycetes</taxon>
        <taxon>Hypocreomycetidae</taxon>
        <taxon>Hypocreales</taxon>
        <taxon>Ophiocordycipitaceae</taxon>
        <taxon>Ophiocordyceps</taxon>
    </lineage>
</organism>
<evidence type="ECO:0000313" key="1">
    <source>
        <dbReference type="EMBL" id="RCI13779.1"/>
    </source>
</evidence>
<keyword evidence="2" id="KW-1185">Reference proteome</keyword>
<evidence type="ECO:0000313" key="2">
    <source>
        <dbReference type="Proteomes" id="UP000253664"/>
    </source>
</evidence>
<proteinExistence type="predicted"/>